<comment type="caution">
    <text evidence="2">The sequence shown here is derived from an EMBL/GenBank/DDBJ whole genome shotgun (WGS) entry which is preliminary data.</text>
</comment>
<sequence length="296" mass="32964">MSTIVTQPDSTRRYGARRARSTRNTRNTRAASLTPLFTPHRLTRSFPAPLVMPGAGVLHVWRFRASWLPVAIHESEHWLSDAERNRARLHPNAAQRHRYVASRIMLRWIGANLCGLAPRDVSIVDEYGEQRGARLKVGDEHLNVDIAFAGIWVLIAIGQATLGLGVAMPRPGGETQQAASQHPQRRASANVWDTLRNSVRRTQDEARQRHAARFASMWAAMQRTDMAASGASLRIDRSDPLDAPDALDKHGPALWLDLDDAGRWHVIDLPMPGEIHGAISLAQRIEQIHAVGWFGP</sequence>
<dbReference type="SUPFAM" id="SSF56214">
    <property type="entry name" value="4'-phosphopantetheinyl transferase"/>
    <property type="match status" value="1"/>
</dbReference>
<name>A0ABX5MSH9_9BURK</name>
<feature type="compositionally biased region" description="Basic residues" evidence="1">
    <location>
        <begin position="14"/>
        <end position="23"/>
    </location>
</feature>
<proteinExistence type="predicted"/>
<reference evidence="2 3" key="1">
    <citation type="submission" date="2018-05" db="EMBL/GenBank/DDBJ databases">
        <title>Genomic Encyclopedia of Type Strains, Phase IV (KMG-V): Genome sequencing to study the core and pangenomes of soil and plant-associated prokaryotes.</title>
        <authorList>
            <person name="Whitman W."/>
        </authorList>
    </citation>
    <scope>NUCLEOTIDE SEQUENCE [LARGE SCALE GENOMIC DNA]</scope>
    <source>
        <strain evidence="2 3">SIr-6563</strain>
    </source>
</reference>
<accession>A0ABX5MSH9</accession>
<feature type="region of interest" description="Disordered" evidence="1">
    <location>
        <begin position="1"/>
        <end position="33"/>
    </location>
</feature>
<keyword evidence="3" id="KW-1185">Reference proteome</keyword>
<organism evidence="2 3">
    <name type="scientific">Paraburkholderia tropica</name>
    <dbReference type="NCBI Taxonomy" id="92647"/>
    <lineage>
        <taxon>Bacteria</taxon>
        <taxon>Pseudomonadati</taxon>
        <taxon>Pseudomonadota</taxon>
        <taxon>Betaproteobacteria</taxon>
        <taxon>Burkholderiales</taxon>
        <taxon>Burkholderiaceae</taxon>
        <taxon>Paraburkholderia</taxon>
    </lineage>
</organism>
<protein>
    <submittedName>
        <fullName evidence="2">Uncharacterized protein</fullName>
    </submittedName>
</protein>
<gene>
    <name evidence="2" type="ORF">C7400_106255</name>
</gene>
<evidence type="ECO:0000313" key="3">
    <source>
        <dbReference type="Proteomes" id="UP000247515"/>
    </source>
</evidence>
<dbReference type="InterPro" id="IPR037143">
    <property type="entry name" value="4-PPantetheinyl_Trfase_dom_sf"/>
</dbReference>
<evidence type="ECO:0000256" key="1">
    <source>
        <dbReference type="SAM" id="MobiDB-lite"/>
    </source>
</evidence>
<dbReference type="Gene3D" id="3.90.470.20">
    <property type="entry name" value="4'-phosphopantetheinyl transferase domain"/>
    <property type="match status" value="1"/>
</dbReference>
<evidence type="ECO:0000313" key="2">
    <source>
        <dbReference type="EMBL" id="PXX17538.1"/>
    </source>
</evidence>
<dbReference type="EMBL" id="QJJV01000006">
    <property type="protein sequence ID" value="PXX17538.1"/>
    <property type="molecule type" value="Genomic_DNA"/>
</dbReference>
<dbReference type="RefSeq" id="WP_110327300.1">
    <property type="nucleotide sequence ID" value="NZ_JAGIXD010000003.1"/>
</dbReference>
<dbReference type="Proteomes" id="UP000247515">
    <property type="component" value="Unassembled WGS sequence"/>
</dbReference>